<dbReference type="KEGG" id="ima:PO878_13660"/>
<dbReference type="Proteomes" id="UP001216390">
    <property type="component" value="Chromosome"/>
</dbReference>
<dbReference type="SUPFAM" id="SSF52096">
    <property type="entry name" value="ClpP/crotonase"/>
    <property type="match status" value="1"/>
</dbReference>
<dbReference type="InterPro" id="IPR001753">
    <property type="entry name" value="Enoyl-CoA_hydra/iso"/>
</dbReference>
<dbReference type="CDD" id="cd06558">
    <property type="entry name" value="crotonase-like"/>
    <property type="match status" value="1"/>
</dbReference>
<dbReference type="AlphaFoldDB" id="A0AAF0BU72"/>
<sequence>MADLTTLTWRVADGVGFVNLDRPERHNAFDQTMCEELSALWRRLRTDDSVRAVVLGAEGGKAFCTGIDRDFVPSEGGAEYTFSPYTYDDPGTLLGPKSNELWKPVIAAVDGLACGGAFYLLGEVDFIIATEASRFFDPHVTYGMPAVYEPLLMLHRGMPFGEVLRMTLLGNHERMTARRAEEIGLVSEVVTDADALVEAATWAAGAIASAPSSAVQATLRTLWAGRELSRQQALDLGGTFLHLGMSEEALAEGQKVFERGRIEPRER</sequence>
<name>A0AAF0BU72_9ACTN</name>
<evidence type="ECO:0000313" key="2">
    <source>
        <dbReference type="Proteomes" id="UP001216390"/>
    </source>
</evidence>
<organism evidence="1 2">
    <name type="scientific">Iamia majanohamensis</name>
    <dbReference type="NCBI Taxonomy" id="467976"/>
    <lineage>
        <taxon>Bacteria</taxon>
        <taxon>Bacillati</taxon>
        <taxon>Actinomycetota</taxon>
        <taxon>Acidimicrobiia</taxon>
        <taxon>Acidimicrobiales</taxon>
        <taxon>Iamiaceae</taxon>
        <taxon>Iamia</taxon>
    </lineage>
</organism>
<dbReference type="Gene3D" id="3.90.226.10">
    <property type="entry name" value="2-enoyl-CoA Hydratase, Chain A, domain 1"/>
    <property type="match status" value="1"/>
</dbReference>
<dbReference type="PANTHER" id="PTHR11941">
    <property type="entry name" value="ENOYL-COA HYDRATASE-RELATED"/>
    <property type="match status" value="1"/>
</dbReference>
<protein>
    <submittedName>
        <fullName evidence="1">Enoyl-CoA hydratase/isomerase family protein</fullName>
    </submittedName>
</protein>
<dbReference type="PANTHER" id="PTHR11941:SF54">
    <property type="entry name" value="ENOYL-COA HYDRATASE, MITOCHONDRIAL"/>
    <property type="match status" value="1"/>
</dbReference>
<dbReference type="RefSeq" id="WP_272735071.1">
    <property type="nucleotide sequence ID" value="NZ_CP116942.1"/>
</dbReference>
<dbReference type="EMBL" id="CP116942">
    <property type="protein sequence ID" value="WCO65545.1"/>
    <property type="molecule type" value="Genomic_DNA"/>
</dbReference>
<dbReference type="GO" id="GO:0003824">
    <property type="term" value="F:catalytic activity"/>
    <property type="evidence" value="ECO:0007669"/>
    <property type="project" value="UniProtKB-ARBA"/>
</dbReference>
<gene>
    <name evidence="1" type="ORF">PO878_13660</name>
</gene>
<dbReference type="InterPro" id="IPR029045">
    <property type="entry name" value="ClpP/crotonase-like_dom_sf"/>
</dbReference>
<keyword evidence="2" id="KW-1185">Reference proteome</keyword>
<accession>A0AAF0BU72</accession>
<reference evidence="1" key="1">
    <citation type="submission" date="2023-01" db="EMBL/GenBank/DDBJ databases">
        <title>The diversity of Class Acidimicrobiia in South China Sea sediment environments and the proposal of Iamia marina sp. nov., a novel species of the genus Iamia.</title>
        <authorList>
            <person name="He Y."/>
            <person name="Tian X."/>
        </authorList>
    </citation>
    <scope>NUCLEOTIDE SEQUENCE</scope>
    <source>
        <strain evidence="1">DSM 19957</strain>
    </source>
</reference>
<dbReference type="Pfam" id="PF00378">
    <property type="entry name" value="ECH_1"/>
    <property type="match status" value="1"/>
</dbReference>
<evidence type="ECO:0000313" key="1">
    <source>
        <dbReference type="EMBL" id="WCO65545.1"/>
    </source>
</evidence>
<proteinExistence type="predicted"/>
<dbReference type="GO" id="GO:0006635">
    <property type="term" value="P:fatty acid beta-oxidation"/>
    <property type="evidence" value="ECO:0007669"/>
    <property type="project" value="TreeGrafter"/>
</dbReference>